<accession>A0A821XFH9</accession>
<name>A0A821XFH9_9BILA</name>
<gene>
    <name evidence="2" type="ORF">UJA718_LOCUS47329</name>
</gene>
<dbReference type="PANTHER" id="PTHR13715:SF79">
    <property type="entry name" value="RYANODINE RECEPTOR"/>
    <property type="match status" value="1"/>
</dbReference>
<dbReference type="Pfam" id="PF08454">
    <property type="entry name" value="RIH_assoc"/>
    <property type="match status" value="1"/>
</dbReference>
<dbReference type="PANTHER" id="PTHR13715">
    <property type="entry name" value="RYANODINE RECEPTOR AND IP3 RECEPTOR"/>
    <property type="match status" value="1"/>
</dbReference>
<feature type="domain" description="RyR/IP3R Homology associated" evidence="1">
    <location>
        <begin position="13"/>
        <end position="63"/>
    </location>
</feature>
<dbReference type="InterPro" id="IPR015925">
    <property type="entry name" value="Ryanodine_IP3_receptor"/>
</dbReference>
<reference evidence="2" key="1">
    <citation type="submission" date="2021-02" db="EMBL/GenBank/DDBJ databases">
        <authorList>
            <person name="Nowell W R."/>
        </authorList>
    </citation>
    <scope>NUCLEOTIDE SEQUENCE</scope>
</reference>
<dbReference type="EMBL" id="CAJOBP010089196">
    <property type="protein sequence ID" value="CAF4941168.1"/>
    <property type="molecule type" value="Genomic_DNA"/>
</dbReference>
<organism evidence="2 3">
    <name type="scientific">Rotaria socialis</name>
    <dbReference type="NCBI Taxonomy" id="392032"/>
    <lineage>
        <taxon>Eukaryota</taxon>
        <taxon>Metazoa</taxon>
        <taxon>Spiralia</taxon>
        <taxon>Gnathifera</taxon>
        <taxon>Rotifera</taxon>
        <taxon>Eurotatoria</taxon>
        <taxon>Bdelloidea</taxon>
        <taxon>Philodinida</taxon>
        <taxon>Philodinidae</taxon>
        <taxon>Rotaria</taxon>
    </lineage>
</organism>
<sequence>GADGMAGEKNLHDADFTISLFRFCQLLCEGHNLEFQNYLRSQTGSNTNVNIIICTVDYLLSLQVKRN</sequence>
<comment type="caution">
    <text evidence="2">The sequence shown here is derived from an EMBL/GenBank/DDBJ whole genome shotgun (WGS) entry which is preliminary data.</text>
</comment>
<evidence type="ECO:0000259" key="1">
    <source>
        <dbReference type="Pfam" id="PF08454"/>
    </source>
</evidence>
<proteinExistence type="predicted"/>
<evidence type="ECO:0000313" key="3">
    <source>
        <dbReference type="Proteomes" id="UP000663873"/>
    </source>
</evidence>
<dbReference type="InterPro" id="IPR013662">
    <property type="entry name" value="RIH_assoc-dom"/>
</dbReference>
<dbReference type="GO" id="GO:0006816">
    <property type="term" value="P:calcium ion transport"/>
    <property type="evidence" value="ECO:0007669"/>
    <property type="project" value="InterPro"/>
</dbReference>
<feature type="non-terminal residue" evidence="2">
    <location>
        <position position="1"/>
    </location>
</feature>
<keyword evidence="3" id="KW-1185">Reference proteome</keyword>
<dbReference type="AlphaFoldDB" id="A0A821XFH9"/>
<dbReference type="Proteomes" id="UP000663873">
    <property type="component" value="Unassembled WGS sequence"/>
</dbReference>
<evidence type="ECO:0000313" key="2">
    <source>
        <dbReference type="EMBL" id="CAF4941168.1"/>
    </source>
</evidence>
<protein>
    <recommendedName>
        <fullName evidence="1">RyR/IP3R Homology associated domain-containing protein</fullName>
    </recommendedName>
</protein>